<keyword evidence="3" id="KW-0677">Repeat</keyword>
<evidence type="ECO:0000256" key="6">
    <source>
        <dbReference type="ARBA" id="ARBA00023125"/>
    </source>
</evidence>
<dbReference type="InterPro" id="IPR050331">
    <property type="entry name" value="Zinc_finger"/>
</dbReference>
<feature type="domain" description="C2H2-type" evidence="10">
    <location>
        <begin position="230"/>
        <end position="257"/>
    </location>
</feature>
<evidence type="ECO:0000256" key="5">
    <source>
        <dbReference type="ARBA" id="ARBA00022833"/>
    </source>
</evidence>
<dbReference type="AlphaFoldDB" id="A0A0A9X6F4"/>
<feature type="domain" description="C2H2-type" evidence="10">
    <location>
        <begin position="261"/>
        <end position="288"/>
    </location>
</feature>
<dbReference type="InterPro" id="IPR036236">
    <property type="entry name" value="Znf_C2H2_sf"/>
</dbReference>
<evidence type="ECO:0000256" key="1">
    <source>
        <dbReference type="ARBA" id="ARBA00004123"/>
    </source>
</evidence>
<comment type="subcellular location">
    <subcellularLocation>
        <location evidence="1">Nucleus</location>
    </subcellularLocation>
</comment>
<feature type="region of interest" description="Disordered" evidence="9">
    <location>
        <begin position="1"/>
        <end position="90"/>
    </location>
</feature>
<evidence type="ECO:0000256" key="2">
    <source>
        <dbReference type="ARBA" id="ARBA00022723"/>
    </source>
</evidence>
<evidence type="ECO:0000256" key="7">
    <source>
        <dbReference type="ARBA" id="ARBA00023242"/>
    </source>
</evidence>
<sequence length="289" mass="33001">MKKKMPLVMCNSGHGGHKEYRRPPIATEADENKDAILDLKIKRKRNSRLRSTKNSHHRSAKEKSTPTNDFTPRQPKKKANKERKSVKRIDGIGNSAFDDIDLLPTVLPDYSTQYEDKEPNPERKKERVRKIGRVHRPWHSPEMNSSDSDTPGGCWSPATIGRHLRSSTISSPVLILPGDPTPPGLYGYTPLGFNGYLRCTFKCVYCSKLFESASSLYEHCNGHHYGDKPYECPFCEERFAYSMLYAQHLNGHIITKSFPTFRCELCSIGFSSEWELKLHSPIHTDNAIY</sequence>
<keyword evidence="5" id="KW-0862">Zinc</keyword>
<feature type="domain" description="C2H2-type" evidence="10">
    <location>
        <begin position="201"/>
        <end position="229"/>
    </location>
</feature>
<evidence type="ECO:0000259" key="10">
    <source>
        <dbReference type="PROSITE" id="PS50157"/>
    </source>
</evidence>
<feature type="compositionally biased region" description="Basic and acidic residues" evidence="9">
    <location>
        <begin position="30"/>
        <end position="40"/>
    </location>
</feature>
<name>A0A0A9X6F4_LYGHE</name>
<feature type="compositionally biased region" description="Basic residues" evidence="9">
    <location>
        <begin position="74"/>
        <end position="86"/>
    </location>
</feature>
<dbReference type="PROSITE" id="PS00028">
    <property type="entry name" value="ZINC_FINGER_C2H2_1"/>
    <property type="match status" value="3"/>
</dbReference>
<evidence type="ECO:0000256" key="8">
    <source>
        <dbReference type="PROSITE-ProRule" id="PRU00042"/>
    </source>
</evidence>
<keyword evidence="7" id="KW-0539">Nucleus</keyword>
<dbReference type="GO" id="GO:0003677">
    <property type="term" value="F:DNA binding"/>
    <property type="evidence" value="ECO:0007669"/>
    <property type="project" value="UniProtKB-KW"/>
</dbReference>
<dbReference type="EMBL" id="GBHO01029201">
    <property type="protein sequence ID" value="JAG14403.1"/>
    <property type="molecule type" value="Transcribed_RNA"/>
</dbReference>
<protein>
    <submittedName>
        <fullName evidence="11">Zinc finger and SCAN domain-containing protein 2</fullName>
    </submittedName>
</protein>
<keyword evidence="6" id="KW-0238">DNA-binding</keyword>
<dbReference type="PANTHER" id="PTHR16515:SF49">
    <property type="entry name" value="GASTRULA ZINC FINGER PROTEIN XLCGF49.1-LIKE-RELATED"/>
    <property type="match status" value="1"/>
</dbReference>
<dbReference type="Gene3D" id="3.30.160.60">
    <property type="entry name" value="Classic Zinc Finger"/>
    <property type="match status" value="1"/>
</dbReference>
<dbReference type="SMART" id="SM00355">
    <property type="entry name" value="ZnF_C2H2"/>
    <property type="match status" value="3"/>
</dbReference>
<gene>
    <name evidence="11" type="primary">Zscan2_1</name>
    <name evidence="11" type="ORF">CM83_66296</name>
</gene>
<keyword evidence="2" id="KW-0479">Metal-binding</keyword>
<proteinExistence type="predicted"/>
<dbReference type="SUPFAM" id="SSF57667">
    <property type="entry name" value="beta-beta-alpha zinc fingers"/>
    <property type="match status" value="1"/>
</dbReference>
<dbReference type="PANTHER" id="PTHR16515">
    <property type="entry name" value="PR DOMAIN ZINC FINGER PROTEIN"/>
    <property type="match status" value="1"/>
</dbReference>
<dbReference type="PROSITE" id="PS50157">
    <property type="entry name" value="ZINC_FINGER_C2H2_2"/>
    <property type="match status" value="3"/>
</dbReference>
<accession>A0A0A9X6F4</accession>
<feature type="compositionally biased region" description="Basic residues" evidence="9">
    <location>
        <begin position="41"/>
        <end position="60"/>
    </location>
</feature>
<organism evidence="11">
    <name type="scientific">Lygus hesperus</name>
    <name type="common">Western plant bug</name>
    <dbReference type="NCBI Taxonomy" id="30085"/>
    <lineage>
        <taxon>Eukaryota</taxon>
        <taxon>Metazoa</taxon>
        <taxon>Ecdysozoa</taxon>
        <taxon>Arthropoda</taxon>
        <taxon>Hexapoda</taxon>
        <taxon>Insecta</taxon>
        <taxon>Pterygota</taxon>
        <taxon>Neoptera</taxon>
        <taxon>Paraneoptera</taxon>
        <taxon>Hemiptera</taxon>
        <taxon>Heteroptera</taxon>
        <taxon>Panheteroptera</taxon>
        <taxon>Cimicomorpha</taxon>
        <taxon>Miridae</taxon>
        <taxon>Mirini</taxon>
        <taxon>Lygus</taxon>
    </lineage>
</organism>
<reference evidence="11" key="1">
    <citation type="journal article" date="2014" name="PLoS ONE">
        <title>Transcriptome-Based Identification of ABC Transporters in the Western Tarnished Plant Bug Lygus hesperus.</title>
        <authorList>
            <person name="Hull J.J."/>
            <person name="Chaney K."/>
            <person name="Geib S.M."/>
            <person name="Fabrick J.A."/>
            <person name="Brent C.S."/>
            <person name="Walsh D."/>
            <person name="Lavine L.C."/>
        </authorList>
    </citation>
    <scope>NUCLEOTIDE SEQUENCE</scope>
</reference>
<evidence type="ECO:0000313" key="11">
    <source>
        <dbReference type="EMBL" id="JAG14403.1"/>
    </source>
</evidence>
<dbReference type="InterPro" id="IPR013087">
    <property type="entry name" value="Znf_C2H2_type"/>
</dbReference>
<dbReference type="GO" id="GO:0010468">
    <property type="term" value="P:regulation of gene expression"/>
    <property type="evidence" value="ECO:0007669"/>
    <property type="project" value="TreeGrafter"/>
</dbReference>
<keyword evidence="4 8" id="KW-0863">Zinc-finger</keyword>
<reference evidence="11" key="2">
    <citation type="submission" date="2014-07" db="EMBL/GenBank/DDBJ databases">
        <authorList>
            <person name="Hull J."/>
        </authorList>
    </citation>
    <scope>NUCLEOTIDE SEQUENCE</scope>
</reference>
<dbReference type="GO" id="GO:0008270">
    <property type="term" value="F:zinc ion binding"/>
    <property type="evidence" value="ECO:0007669"/>
    <property type="project" value="UniProtKB-KW"/>
</dbReference>
<evidence type="ECO:0000256" key="4">
    <source>
        <dbReference type="ARBA" id="ARBA00022771"/>
    </source>
</evidence>
<evidence type="ECO:0000256" key="9">
    <source>
        <dbReference type="SAM" id="MobiDB-lite"/>
    </source>
</evidence>
<evidence type="ECO:0000256" key="3">
    <source>
        <dbReference type="ARBA" id="ARBA00022737"/>
    </source>
</evidence>
<dbReference type="GO" id="GO:0005634">
    <property type="term" value="C:nucleus"/>
    <property type="evidence" value="ECO:0007669"/>
    <property type="project" value="UniProtKB-SubCell"/>
</dbReference>